<dbReference type="InterPro" id="IPR011969">
    <property type="entry name" value="Clan_AA_Asp_peptidase_C"/>
</dbReference>
<dbReference type="Proteomes" id="UP000570166">
    <property type="component" value="Unassembled WGS sequence"/>
</dbReference>
<dbReference type="GO" id="GO:0004190">
    <property type="term" value="F:aspartic-type endopeptidase activity"/>
    <property type="evidence" value="ECO:0007669"/>
    <property type="project" value="InterPro"/>
</dbReference>
<dbReference type="PROSITE" id="PS00141">
    <property type="entry name" value="ASP_PROTEASE"/>
    <property type="match status" value="1"/>
</dbReference>
<gene>
    <name evidence="1" type="ORF">HZF05_11785</name>
</gene>
<evidence type="ECO:0000313" key="1">
    <source>
        <dbReference type="EMBL" id="MBA2934777.1"/>
    </source>
</evidence>
<comment type="caution">
    <text evidence="1">The sequence shown here is derived from an EMBL/GenBank/DDBJ whole genome shotgun (WGS) entry which is preliminary data.</text>
</comment>
<dbReference type="SUPFAM" id="SSF50630">
    <property type="entry name" value="Acid proteases"/>
    <property type="match status" value="1"/>
</dbReference>
<proteinExistence type="predicted"/>
<dbReference type="InterPro" id="IPR021109">
    <property type="entry name" value="Peptidase_aspartic_dom_sf"/>
</dbReference>
<dbReference type="Pfam" id="PF13975">
    <property type="entry name" value="gag-asp_proteas"/>
    <property type="match status" value="1"/>
</dbReference>
<dbReference type="Gene3D" id="2.40.70.10">
    <property type="entry name" value="Acid Proteases"/>
    <property type="match status" value="1"/>
</dbReference>
<keyword evidence="1" id="KW-0378">Hydrolase</keyword>
<dbReference type="EC" id="3.4.23.-" evidence="1"/>
<organism evidence="1 2">
    <name type="scientific">Sphingomonas chungangi</name>
    <dbReference type="NCBI Taxonomy" id="2683589"/>
    <lineage>
        <taxon>Bacteria</taxon>
        <taxon>Pseudomonadati</taxon>
        <taxon>Pseudomonadota</taxon>
        <taxon>Alphaproteobacteria</taxon>
        <taxon>Sphingomonadales</taxon>
        <taxon>Sphingomonadaceae</taxon>
        <taxon>Sphingomonas</taxon>
    </lineage>
</organism>
<evidence type="ECO:0000313" key="2">
    <source>
        <dbReference type="Proteomes" id="UP000570166"/>
    </source>
</evidence>
<dbReference type="NCBIfam" id="TIGR02281">
    <property type="entry name" value="clan_AA_DTGA"/>
    <property type="match status" value="1"/>
</dbReference>
<sequence length="168" mass="17598">MRGTVMILGSAAIFGLAIGSGLTRHAPAQPAPAAAAANWQTPHASAGTVKIYRGWQGHFFTDGDVAGRSLNFLVDTGATTVALSKAQAQFVGVDVDHLSYDQQMETASGQIMAARVTLPRLRIGDIQLLDVQATVLDTPSDIALLGQSFLSRIDTVSISGDTMTLTKS</sequence>
<accession>A0A838L6V8</accession>
<dbReference type="InterPro" id="IPR034122">
    <property type="entry name" value="Retropepsin-like_bacterial"/>
</dbReference>
<dbReference type="RefSeq" id="WP_160366554.1">
    <property type="nucleotide sequence ID" value="NZ_JACEIB010000007.1"/>
</dbReference>
<reference evidence="1 2" key="1">
    <citation type="submission" date="2020-07" db="EMBL/GenBank/DDBJ databases">
        <authorList>
            <person name="Sun Q."/>
        </authorList>
    </citation>
    <scope>NUCLEOTIDE SEQUENCE [LARGE SCALE GENOMIC DNA]</scope>
    <source>
        <strain evidence="1 2">CGMCC 1.13654</strain>
    </source>
</reference>
<keyword evidence="2" id="KW-1185">Reference proteome</keyword>
<dbReference type="InterPro" id="IPR001969">
    <property type="entry name" value="Aspartic_peptidase_AS"/>
</dbReference>
<protein>
    <submittedName>
        <fullName evidence="1">TIGR02281 family clan AA aspartic protease</fullName>
        <ecNumber evidence="1">3.4.23.-</ecNumber>
    </submittedName>
</protein>
<keyword evidence="1" id="KW-0645">Protease</keyword>
<dbReference type="AlphaFoldDB" id="A0A838L6V8"/>
<dbReference type="EMBL" id="JACEIB010000007">
    <property type="protein sequence ID" value="MBA2934777.1"/>
    <property type="molecule type" value="Genomic_DNA"/>
</dbReference>
<dbReference type="CDD" id="cd05483">
    <property type="entry name" value="retropepsin_like_bacteria"/>
    <property type="match status" value="1"/>
</dbReference>
<name>A0A838L6V8_9SPHN</name>
<dbReference type="GO" id="GO:0006508">
    <property type="term" value="P:proteolysis"/>
    <property type="evidence" value="ECO:0007669"/>
    <property type="project" value="UniProtKB-KW"/>
</dbReference>